<keyword evidence="1" id="KW-0614">Plasmid</keyword>
<accession>A0A410MJ87</accession>
<gene>
    <name evidence="1" type="ORF">HLI_21315</name>
</gene>
<dbReference type="OrthoDB" id="2856508at2"/>
<reference evidence="1 2" key="1">
    <citation type="submission" date="2018-01" db="EMBL/GenBank/DDBJ databases">
        <title>The whole genome sequencing and assembly of Halobacillus litoralis ERB031 strain.</title>
        <authorList>
            <person name="Lee S.-J."/>
            <person name="Park M.-K."/>
            <person name="Kim J.-Y."/>
            <person name="Lee Y.-J."/>
            <person name="Yi H."/>
            <person name="Bahn Y.-S."/>
            <person name="Kim J.F."/>
            <person name="Lee D.-W."/>
        </authorList>
    </citation>
    <scope>NUCLEOTIDE SEQUENCE [LARGE SCALE GENOMIC DNA]</scope>
    <source>
        <strain evidence="1 2">ERB 031</strain>
        <plasmid evidence="2">pldw-31</plasmid>
    </source>
</reference>
<dbReference type="EMBL" id="CP026119">
    <property type="protein sequence ID" value="QAS54797.1"/>
    <property type="molecule type" value="Genomic_DNA"/>
</dbReference>
<name>A0A410MJ87_9BACI</name>
<dbReference type="AlphaFoldDB" id="A0A410MJ87"/>
<proteinExistence type="predicted"/>
<dbReference type="RefSeq" id="WP_128527026.1">
    <property type="nucleotide sequence ID" value="NZ_CP026119.1"/>
</dbReference>
<evidence type="ECO:0000313" key="1">
    <source>
        <dbReference type="EMBL" id="QAS54797.1"/>
    </source>
</evidence>
<sequence>MKNFDEQKSLINLIVASLMGEGEPPLAMGGAITSIQVPFAKEKSFYLLNYLQSNNLKNHVTVQPRKNQFVIHLNGELTDLVEGWYKGSIKVFTQGVNSKHLTRKAIMVYISLFGNRQIEGVSISTNIQEEYLNTLAYCIEKKLKINVVPSGSNKIKIPEVTNLFLTALRKENTYDCTEIACFLTNNEKSKLVQIISSKGCEQID</sequence>
<dbReference type="KEGG" id="hli:HLI_21315"/>
<protein>
    <submittedName>
        <fullName evidence="1">Uncharacterized protein</fullName>
    </submittedName>
</protein>
<organism evidence="1 2">
    <name type="scientific">Halobacillus litoralis</name>
    <dbReference type="NCBI Taxonomy" id="45668"/>
    <lineage>
        <taxon>Bacteria</taxon>
        <taxon>Bacillati</taxon>
        <taxon>Bacillota</taxon>
        <taxon>Bacilli</taxon>
        <taxon>Bacillales</taxon>
        <taxon>Bacillaceae</taxon>
        <taxon>Halobacillus</taxon>
    </lineage>
</organism>
<dbReference type="Proteomes" id="UP000287756">
    <property type="component" value="Plasmid pLDW-31"/>
</dbReference>
<geneLocation type="plasmid" evidence="2">
    <name>pldw-31</name>
</geneLocation>
<evidence type="ECO:0000313" key="2">
    <source>
        <dbReference type="Proteomes" id="UP000287756"/>
    </source>
</evidence>